<evidence type="ECO:0000313" key="2">
    <source>
        <dbReference type="Proteomes" id="UP000192328"/>
    </source>
</evidence>
<organism evidence="1 2">
    <name type="scientific">Aristaeella lactis</name>
    <dbReference type="NCBI Taxonomy" id="3046383"/>
    <lineage>
        <taxon>Bacteria</taxon>
        <taxon>Bacillati</taxon>
        <taxon>Bacillota</taxon>
        <taxon>Clostridia</taxon>
        <taxon>Eubacteriales</taxon>
        <taxon>Aristaeellaceae</taxon>
        <taxon>Aristaeella</taxon>
    </lineage>
</organism>
<dbReference type="Proteomes" id="UP000192328">
    <property type="component" value="Unassembled WGS sequence"/>
</dbReference>
<comment type="caution">
    <text evidence="1">The sequence shown here is derived from an EMBL/GenBank/DDBJ whole genome shotgun (WGS) entry which is preliminary data.</text>
</comment>
<evidence type="ECO:0000313" key="1">
    <source>
        <dbReference type="EMBL" id="SMC82836.1"/>
    </source>
</evidence>
<proteinExistence type="predicted"/>
<protein>
    <submittedName>
        <fullName evidence="1">Uncharacterized protein</fullName>
    </submittedName>
</protein>
<accession>A0AC61PPE1</accession>
<reference evidence="1" key="1">
    <citation type="submission" date="2017-04" db="EMBL/GenBank/DDBJ databases">
        <authorList>
            <person name="Varghese N."/>
            <person name="Submissions S."/>
        </authorList>
    </citation>
    <scope>NUCLEOTIDE SEQUENCE</scope>
    <source>
        <strain evidence="1">WTE2008</strain>
    </source>
</reference>
<dbReference type="EMBL" id="FWXZ01000007">
    <property type="protein sequence ID" value="SMC82836.1"/>
    <property type="molecule type" value="Genomic_DNA"/>
</dbReference>
<gene>
    <name evidence="1" type="ORF">SAMN06297397_2733</name>
</gene>
<keyword evidence="2" id="KW-1185">Reference proteome</keyword>
<name>A0AC61PPE1_9FIRM</name>
<sequence length="353" mass="39063">MLKRLFSLLLALAVILTGTAAADEQVIEIYDIAGLRDAANHPGASFRLMNDIDLKDVDWTPIPFSGDLDGNGFGIYNLTVTRVGEDRRITVDGNRKEYDTCFAGLFSVMEASSVKNLKVIGAHVTIDGKTHCFASILAGYAQHCTFDNVTVDGYVRLNNEGVMSGVAGIAGFGSGIIDNCNARVELIFNDLNRDSRCEQFLGAMMATGYAKVQHCTVDIDGYVSCFGYCHNGGLMGLFYTSGTKYPLGLENRVVNHNTVTGRIYFFEHNPDRRAYCKGDVGETLTKLTSRKPNNLKGFTRKETKEFRKVLLPETCEEPVYEEKEIPPADGEWGWTEHTCSTCGYTWRDNYVAP</sequence>